<evidence type="ECO:0000256" key="5">
    <source>
        <dbReference type="SAM" id="Coils"/>
    </source>
</evidence>
<dbReference type="KEGG" id="dmm:dnm_016660"/>
<dbReference type="RefSeq" id="WP_207681623.1">
    <property type="nucleotide sequence ID" value="NZ_CP061800.1"/>
</dbReference>
<gene>
    <name evidence="7" type="ORF">dnm_016660</name>
</gene>
<evidence type="ECO:0000256" key="1">
    <source>
        <dbReference type="ARBA" id="ARBA00004167"/>
    </source>
</evidence>
<dbReference type="SUPFAM" id="SSF63829">
    <property type="entry name" value="Calcium-dependent phosphotriesterase"/>
    <property type="match status" value="1"/>
</dbReference>
<feature type="transmembrane region" description="Helical" evidence="6">
    <location>
        <begin position="7"/>
        <end position="27"/>
    </location>
</feature>
<dbReference type="GO" id="GO:0016020">
    <property type="term" value="C:membrane"/>
    <property type="evidence" value="ECO:0007669"/>
    <property type="project" value="UniProtKB-SubCell"/>
</dbReference>
<feature type="coiled-coil region" evidence="5">
    <location>
        <begin position="102"/>
        <end position="129"/>
    </location>
</feature>
<dbReference type="PANTHER" id="PTHR30386:SF26">
    <property type="entry name" value="TRANSPORT PROTEIN COMB"/>
    <property type="match status" value="1"/>
</dbReference>
<keyword evidence="8" id="KW-1185">Reference proteome</keyword>
<evidence type="ECO:0000256" key="3">
    <source>
        <dbReference type="ARBA" id="ARBA00022989"/>
    </source>
</evidence>
<proteinExistence type="predicted"/>
<dbReference type="PANTHER" id="PTHR30386">
    <property type="entry name" value="MEMBRANE FUSION SUBUNIT OF EMRAB-TOLC MULTIDRUG EFFLUX PUMP"/>
    <property type="match status" value="1"/>
</dbReference>
<protein>
    <submittedName>
        <fullName evidence="7">Uncharacterized protein</fullName>
    </submittedName>
</protein>
<dbReference type="EMBL" id="CP061800">
    <property type="protein sequence ID" value="QTA85653.1"/>
    <property type="molecule type" value="Genomic_DNA"/>
</dbReference>
<evidence type="ECO:0000256" key="4">
    <source>
        <dbReference type="ARBA" id="ARBA00023136"/>
    </source>
</evidence>
<evidence type="ECO:0000256" key="2">
    <source>
        <dbReference type="ARBA" id="ARBA00022692"/>
    </source>
</evidence>
<sequence length="678" mass="75878">MGNRTGSIWLLCVVWITAFIAVALITLNCERESDSIQGIAETREIVISSESAVEIRRINVVEGQSVSKEQLLVELVCPEQILRINHIAHQLEQLRAQKGVNKDEIRSKIKQLKAEKASLTSEVNNRIRQIENQYNLNKELASGLRSIREVGKTGRSGVSNPVTLKIKSLRQELALSLRPMNIQIELLQKSLDESASPIKIQVEQLEKELALLKAENSKLNIYAQISGIIGSVNFKPGEKVSPFAPILTLHTKNPSFVKGYIHENVYTRMSLGKEVTIISQTDSKSSVAGTVVGVGARIVEYPVRLRKNPVLQTWGREVLVKIPGNNRFILGEKVVITSSEPRVSFISYLKQQQSTFFSYLKRLLEPGETYARNRPQKDSELPEKADTSMYEILPVTPLKTSGIEASALVWLEDIDRWLMLSDDTPNKTPLLFLMDHQGRITKETLIKGLKEISDMESATVSNDGTLYIASSLSTSKKGNLGKSRRLLISVKRKGNDFSLIRNADLYELLGENAVRNNNEEWAQFILKAMGERSLDMEGMFHRDGALYLGFKSPFHRGHSVILRIDRIEEMLGKKKLDDDQVSLWKKIILKTDKASNQEHISDMFHHNGTLYVTGTSSQKIGGSLWKLDENTGKMIHIARFDGLRPEGIAAGKDKDTLMISFDQGGNNPSKIAAVRGAL</sequence>
<dbReference type="InterPro" id="IPR050739">
    <property type="entry name" value="MFP"/>
</dbReference>
<keyword evidence="4 6" id="KW-0472">Membrane</keyword>
<comment type="subcellular location">
    <subcellularLocation>
        <location evidence="1">Membrane</location>
        <topology evidence="1">Single-pass membrane protein</topology>
    </subcellularLocation>
</comment>
<dbReference type="Proteomes" id="UP000663722">
    <property type="component" value="Chromosome"/>
</dbReference>
<reference evidence="7" key="1">
    <citation type="journal article" date="2021" name="Microb. Physiol.">
        <title>Proteogenomic Insights into the Physiology of Marine, Sulfate-Reducing, Filamentous Desulfonema limicola and Desulfonema magnum.</title>
        <authorList>
            <person name="Schnaars V."/>
            <person name="Wohlbrand L."/>
            <person name="Scheve S."/>
            <person name="Hinrichs C."/>
            <person name="Reinhardt R."/>
            <person name="Rabus R."/>
        </authorList>
    </citation>
    <scope>NUCLEOTIDE SEQUENCE</scope>
    <source>
        <strain evidence="7">4be13</strain>
    </source>
</reference>
<evidence type="ECO:0000256" key="6">
    <source>
        <dbReference type="SAM" id="Phobius"/>
    </source>
</evidence>
<organism evidence="7 8">
    <name type="scientific">Desulfonema magnum</name>
    <dbReference type="NCBI Taxonomy" id="45655"/>
    <lineage>
        <taxon>Bacteria</taxon>
        <taxon>Pseudomonadati</taxon>
        <taxon>Thermodesulfobacteriota</taxon>
        <taxon>Desulfobacteria</taxon>
        <taxon>Desulfobacterales</taxon>
        <taxon>Desulfococcaceae</taxon>
        <taxon>Desulfonema</taxon>
    </lineage>
</organism>
<keyword evidence="5" id="KW-0175">Coiled coil</keyword>
<evidence type="ECO:0000313" key="8">
    <source>
        <dbReference type="Proteomes" id="UP000663722"/>
    </source>
</evidence>
<feature type="coiled-coil region" evidence="5">
    <location>
        <begin position="195"/>
        <end position="222"/>
    </location>
</feature>
<keyword evidence="3 6" id="KW-1133">Transmembrane helix</keyword>
<accession>A0A975BHX9</accession>
<name>A0A975BHX9_9BACT</name>
<dbReference type="AlphaFoldDB" id="A0A975BHX9"/>
<dbReference type="Gene3D" id="2.40.50.100">
    <property type="match status" value="1"/>
</dbReference>
<evidence type="ECO:0000313" key="7">
    <source>
        <dbReference type="EMBL" id="QTA85653.1"/>
    </source>
</evidence>
<keyword evidence="2 6" id="KW-0812">Transmembrane</keyword>